<dbReference type="STRING" id="317735.RU98_GL000274"/>
<proteinExistence type="predicted"/>
<evidence type="ECO:0000256" key="6">
    <source>
        <dbReference type="SAM" id="Phobius"/>
    </source>
</evidence>
<keyword evidence="2" id="KW-1003">Cell membrane</keyword>
<dbReference type="AlphaFoldDB" id="R3W7I4"/>
<evidence type="ECO:0000256" key="3">
    <source>
        <dbReference type="ARBA" id="ARBA00022692"/>
    </source>
</evidence>
<feature type="transmembrane region" description="Helical" evidence="6">
    <location>
        <begin position="139"/>
        <end position="158"/>
    </location>
</feature>
<feature type="transmembrane region" description="Helical" evidence="6">
    <location>
        <begin position="21"/>
        <end position="44"/>
    </location>
</feature>
<evidence type="ECO:0000313" key="8">
    <source>
        <dbReference type="EMBL" id="EOL43771.1"/>
    </source>
</evidence>
<protein>
    <recommendedName>
        <fullName evidence="7">ABC3 transporter permease C-terminal domain-containing protein</fullName>
    </recommendedName>
</protein>
<dbReference type="PATRIC" id="fig|1158612.3.peg.3069"/>
<comment type="caution">
    <text evidence="8">The sequence shown here is derived from an EMBL/GenBank/DDBJ whole genome shotgun (WGS) entry which is preliminary data.</text>
</comment>
<reference evidence="8 9" key="1">
    <citation type="submission" date="2013-02" db="EMBL/GenBank/DDBJ databases">
        <title>The Genome Sequence of Enterococcus caccae BAA-1240.</title>
        <authorList>
            <consortium name="The Broad Institute Genome Sequencing Platform"/>
            <consortium name="The Broad Institute Genome Sequencing Center for Infectious Disease"/>
            <person name="Earl A.M."/>
            <person name="Gilmore M.S."/>
            <person name="Lebreton F."/>
            <person name="Walker B."/>
            <person name="Young S.K."/>
            <person name="Zeng Q."/>
            <person name="Gargeya S."/>
            <person name="Fitzgerald M."/>
            <person name="Haas B."/>
            <person name="Abouelleil A."/>
            <person name="Alvarado L."/>
            <person name="Arachchi H.M."/>
            <person name="Berlin A.M."/>
            <person name="Chapman S.B."/>
            <person name="Dewar J."/>
            <person name="Goldberg J."/>
            <person name="Griggs A."/>
            <person name="Gujja S."/>
            <person name="Hansen M."/>
            <person name="Howarth C."/>
            <person name="Imamovic A."/>
            <person name="Larimer J."/>
            <person name="McCowan C."/>
            <person name="Murphy C."/>
            <person name="Neiman D."/>
            <person name="Pearson M."/>
            <person name="Priest M."/>
            <person name="Roberts A."/>
            <person name="Saif S."/>
            <person name="Shea T."/>
            <person name="Sisk P."/>
            <person name="Sykes S."/>
            <person name="Wortman J."/>
            <person name="Nusbaum C."/>
            <person name="Birren B."/>
        </authorList>
    </citation>
    <scope>NUCLEOTIDE SEQUENCE [LARGE SCALE GENOMIC DNA]</scope>
    <source>
        <strain evidence="8 9">ATCC BAA-1240</strain>
    </source>
</reference>
<dbReference type="InterPro" id="IPR003838">
    <property type="entry name" value="ABC3_permease_C"/>
</dbReference>
<sequence>MNNVYYILKDSGNSLLRNKGAAFFKSIFTVLYFFVLSVLLHSWITAVHFGRIEEQRRIEEIDSLDAFTQSNTSENLITLLDSLNIAFLIFSIGLFLFGVFYLFISFQRSMILDKKELIIKKMLGSTALQVTSELFIEPLLLIIPSSVLGLIITEYLYTLFFKQSNSWLSDMLYAPSHFVMFADLPLIGIFSFLLLCQFLLLKQKITKL</sequence>
<name>R3W7I4_9ENTE</name>
<dbReference type="OrthoDB" id="2184767at2"/>
<dbReference type="GO" id="GO:0005886">
    <property type="term" value="C:plasma membrane"/>
    <property type="evidence" value="ECO:0007669"/>
    <property type="project" value="UniProtKB-SubCell"/>
</dbReference>
<organism evidence="8 9">
    <name type="scientific">Enterococcus caccae ATCC BAA-1240</name>
    <dbReference type="NCBI Taxonomy" id="1158612"/>
    <lineage>
        <taxon>Bacteria</taxon>
        <taxon>Bacillati</taxon>
        <taxon>Bacillota</taxon>
        <taxon>Bacilli</taxon>
        <taxon>Lactobacillales</taxon>
        <taxon>Enterococcaceae</taxon>
        <taxon>Enterococcus</taxon>
    </lineage>
</organism>
<evidence type="ECO:0000256" key="2">
    <source>
        <dbReference type="ARBA" id="ARBA00022475"/>
    </source>
</evidence>
<dbReference type="Proteomes" id="UP000013840">
    <property type="component" value="Unassembled WGS sequence"/>
</dbReference>
<dbReference type="RefSeq" id="WP_010773177.1">
    <property type="nucleotide sequence ID" value="NZ_KB946335.1"/>
</dbReference>
<feature type="transmembrane region" description="Helical" evidence="6">
    <location>
        <begin position="178"/>
        <end position="201"/>
    </location>
</feature>
<keyword evidence="5 6" id="KW-0472">Membrane</keyword>
<keyword evidence="9" id="KW-1185">Reference proteome</keyword>
<keyword evidence="3 6" id="KW-0812">Transmembrane</keyword>
<gene>
    <name evidence="8" type="ORF">UC7_03101</name>
</gene>
<dbReference type="Pfam" id="PF02687">
    <property type="entry name" value="FtsX"/>
    <property type="match status" value="1"/>
</dbReference>
<comment type="subcellular location">
    <subcellularLocation>
        <location evidence="1">Cell membrane</location>
        <topology evidence="1">Multi-pass membrane protein</topology>
    </subcellularLocation>
</comment>
<accession>R3W7I4</accession>
<dbReference type="EMBL" id="AJAU01000022">
    <property type="protein sequence ID" value="EOL43771.1"/>
    <property type="molecule type" value="Genomic_DNA"/>
</dbReference>
<evidence type="ECO:0000256" key="1">
    <source>
        <dbReference type="ARBA" id="ARBA00004651"/>
    </source>
</evidence>
<evidence type="ECO:0000256" key="5">
    <source>
        <dbReference type="ARBA" id="ARBA00023136"/>
    </source>
</evidence>
<evidence type="ECO:0000256" key="4">
    <source>
        <dbReference type="ARBA" id="ARBA00022989"/>
    </source>
</evidence>
<feature type="transmembrane region" description="Helical" evidence="6">
    <location>
        <begin position="85"/>
        <end position="104"/>
    </location>
</feature>
<keyword evidence="4 6" id="KW-1133">Transmembrane helix</keyword>
<evidence type="ECO:0000259" key="7">
    <source>
        <dbReference type="Pfam" id="PF02687"/>
    </source>
</evidence>
<feature type="domain" description="ABC3 transporter permease C-terminal" evidence="7">
    <location>
        <begin position="89"/>
        <end position="194"/>
    </location>
</feature>
<evidence type="ECO:0000313" key="9">
    <source>
        <dbReference type="Proteomes" id="UP000013840"/>
    </source>
</evidence>